<dbReference type="Proteomes" id="UP000307140">
    <property type="component" value="Unassembled WGS sequence"/>
</dbReference>
<gene>
    <name evidence="1" type="ORF">FDT66_08210</name>
</gene>
<evidence type="ECO:0000313" key="2">
    <source>
        <dbReference type="Proteomes" id="UP000307140"/>
    </source>
</evidence>
<comment type="caution">
    <text evidence="1">The sequence shown here is derived from an EMBL/GenBank/DDBJ whole genome shotgun (WGS) entry which is preliminary data.</text>
</comment>
<keyword evidence="2" id="KW-1185">Reference proteome</keyword>
<evidence type="ECO:0000313" key="1">
    <source>
        <dbReference type="EMBL" id="TMM29847.1"/>
    </source>
</evidence>
<dbReference type="AlphaFoldDB" id="A0A5S3N408"/>
<name>A0A5S3N408_9FLAO</name>
<organism evidence="1 2">
    <name type="scientific">Polaribacter aestuariivivens</name>
    <dbReference type="NCBI Taxonomy" id="2304626"/>
    <lineage>
        <taxon>Bacteria</taxon>
        <taxon>Pseudomonadati</taxon>
        <taxon>Bacteroidota</taxon>
        <taxon>Flavobacteriia</taxon>
        <taxon>Flavobacteriales</taxon>
        <taxon>Flavobacteriaceae</taxon>
    </lineage>
</organism>
<reference evidence="1 2" key="1">
    <citation type="submission" date="2019-05" db="EMBL/GenBank/DDBJ databases">
        <title>Polaribacter aestuariivivens sp. nov., isolated from a tidal flat.</title>
        <authorList>
            <person name="Yoon J.-H."/>
        </authorList>
    </citation>
    <scope>NUCLEOTIDE SEQUENCE [LARGE SCALE GENOMIC DNA]</scope>
    <source>
        <strain evidence="1 2">DBTF-3</strain>
    </source>
</reference>
<dbReference type="OrthoDB" id="1364277at2"/>
<proteinExistence type="predicted"/>
<dbReference type="EMBL" id="VANR01000004">
    <property type="protein sequence ID" value="TMM29847.1"/>
    <property type="molecule type" value="Genomic_DNA"/>
</dbReference>
<accession>A0A5S3N408</accession>
<sequence>MKTMKILSILTIIFSFSQCSSNKFVENPPFKVEKAVYNNWSGGQPGVSGTMVEIHLLNAFEIKFDSLYFQQKETKLEVSKKENKTILIGHFSTSIREKRDLILDVDTTKELKNTPPNVTKSKFDLKENEAVLSYKKGNETYYFKVENIKQLTPKFFPSANKK</sequence>
<protein>
    <submittedName>
        <fullName evidence="1">Uncharacterized protein</fullName>
    </submittedName>
</protein>